<evidence type="ECO:0000259" key="2">
    <source>
        <dbReference type="PROSITE" id="PS50110"/>
    </source>
</evidence>
<dbReference type="Gene3D" id="3.40.50.2300">
    <property type="match status" value="1"/>
</dbReference>
<dbReference type="EMBL" id="SRKY01000001">
    <property type="protein sequence ID" value="THH38109.1"/>
    <property type="molecule type" value="Genomic_DNA"/>
</dbReference>
<dbReference type="InterPro" id="IPR011006">
    <property type="entry name" value="CheY-like_superfamily"/>
</dbReference>
<dbReference type="RefSeq" id="WP_136461001.1">
    <property type="nucleotide sequence ID" value="NZ_SRKY01000001.1"/>
</dbReference>
<proteinExistence type="predicted"/>
<dbReference type="PROSITE" id="PS50110">
    <property type="entry name" value="RESPONSE_REGULATORY"/>
    <property type="match status" value="1"/>
</dbReference>
<accession>A0A4S4NF27</accession>
<reference evidence="3 4" key="1">
    <citation type="submission" date="2019-04" db="EMBL/GenBank/DDBJ databases">
        <title>Shimia ponticola sp. nov., isolated from seawater.</title>
        <authorList>
            <person name="Kim Y.-O."/>
            <person name="Yoon J.-H."/>
        </authorList>
    </citation>
    <scope>NUCLEOTIDE SEQUENCE [LARGE SCALE GENOMIC DNA]</scope>
    <source>
        <strain evidence="3 4">MYP11</strain>
    </source>
</reference>
<dbReference type="GO" id="GO:0000160">
    <property type="term" value="P:phosphorelay signal transduction system"/>
    <property type="evidence" value="ECO:0007669"/>
    <property type="project" value="InterPro"/>
</dbReference>
<organism evidence="3 4">
    <name type="scientific">Aliishimia ponticola</name>
    <dbReference type="NCBI Taxonomy" id="2499833"/>
    <lineage>
        <taxon>Bacteria</taxon>
        <taxon>Pseudomonadati</taxon>
        <taxon>Pseudomonadota</taxon>
        <taxon>Alphaproteobacteria</taxon>
        <taxon>Rhodobacterales</taxon>
        <taxon>Paracoccaceae</taxon>
        <taxon>Aliishimia</taxon>
    </lineage>
</organism>
<feature type="modified residue" description="4-aspartylphosphate" evidence="1">
    <location>
        <position position="62"/>
    </location>
</feature>
<gene>
    <name evidence="3" type="ORF">E4Z66_00595</name>
</gene>
<dbReference type="Proteomes" id="UP000306602">
    <property type="component" value="Unassembled WGS sequence"/>
</dbReference>
<dbReference type="OrthoDB" id="582170at2"/>
<feature type="domain" description="Response regulatory" evidence="2">
    <location>
        <begin position="12"/>
        <end position="123"/>
    </location>
</feature>
<keyword evidence="4" id="KW-1185">Reference proteome</keyword>
<dbReference type="AlphaFoldDB" id="A0A4S4NF27"/>
<keyword evidence="1" id="KW-0597">Phosphoprotein</keyword>
<dbReference type="SUPFAM" id="SSF52172">
    <property type="entry name" value="CheY-like"/>
    <property type="match status" value="1"/>
</dbReference>
<comment type="caution">
    <text evidence="3">The sequence shown here is derived from an EMBL/GenBank/DDBJ whole genome shotgun (WGS) entry which is preliminary data.</text>
</comment>
<dbReference type="InterPro" id="IPR001789">
    <property type="entry name" value="Sig_transdc_resp-reg_receiver"/>
</dbReference>
<sequence length="131" mass="13927">MRTETNNSAPDRVLLLEDNAIVALDMIEQLRALGFTDVAYSPVVTDALAAFDKQAFKLAVIDIGMTEGTSQPVVDRANDLALPVILTSGYDDAHLLETEPDHFVFLQKPVCGTSLQNAISQLLGPAGTGAA</sequence>
<evidence type="ECO:0000313" key="3">
    <source>
        <dbReference type="EMBL" id="THH38109.1"/>
    </source>
</evidence>
<protein>
    <submittedName>
        <fullName evidence="3">Response regulator</fullName>
    </submittedName>
</protein>
<evidence type="ECO:0000256" key="1">
    <source>
        <dbReference type="PROSITE-ProRule" id="PRU00169"/>
    </source>
</evidence>
<name>A0A4S4NF27_9RHOB</name>
<evidence type="ECO:0000313" key="4">
    <source>
        <dbReference type="Proteomes" id="UP000306602"/>
    </source>
</evidence>